<accession>A0AAQ3SWW2</accession>
<evidence type="ECO:0000313" key="1">
    <source>
        <dbReference type="EMBL" id="WVZ62385.1"/>
    </source>
</evidence>
<name>A0AAQ3SWW2_PASNO</name>
<gene>
    <name evidence="1" type="ORF">U9M48_012141</name>
</gene>
<reference evidence="1 2" key="1">
    <citation type="submission" date="2024-02" db="EMBL/GenBank/DDBJ databases">
        <title>High-quality chromosome-scale genome assembly of Pensacola bahiagrass (Paspalum notatum Flugge var. saurae).</title>
        <authorList>
            <person name="Vega J.M."/>
            <person name="Podio M."/>
            <person name="Orjuela J."/>
            <person name="Siena L.A."/>
            <person name="Pessino S.C."/>
            <person name="Combes M.C."/>
            <person name="Mariac C."/>
            <person name="Albertini E."/>
            <person name="Pupilli F."/>
            <person name="Ortiz J.P.A."/>
            <person name="Leblanc O."/>
        </authorList>
    </citation>
    <scope>NUCLEOTIDE SEQUENCE [LARGE SCALE GENOMIC DNA]</scope>
    <source>
        <strain evidence="1">R1</strain>
        <tissue evidence="1">Leaf</tissue>
    </source>
</reference>
<protein>
    <submittedName>
        <fullName evidence="1">Uncharacterized protein</fullName>
    </submittedName>
</protein>
<proteinExistence type="predicted"/>
<organism evidence="1 2">
    <name type="scientific">Paspalum notatum var. saurae</name>
    <dbReference type="NCBI Taxonomy" id="547442"/>
    <lineage>
        <taxon>Eukaryota</taxon>
        <taxon>Viridiplantae</taxon>
        <taxon>Streptophyta</taxon>
        <taxon>Embryophyta</taxon>
        <taxon>Tracheophyta</taxon>
        <taxon>Spermatophyta</taxon>
        <taxon>Magnoliopsida</taxon>
        <taxon>Liliopsida</taxon>
        <taxon>Poales</taxon>
        <taxon>Poaceae</taxon>
        <taxon>PACMAD clade</taxon>
        <taxon>Panicoideae</taxon>
        <taxon>Andropogonodae</taxon>
        <taxon>Paspaleae</taxon>
        <taxon>Paspalinae</taxon>
        <taxon>Paspalum</taxon>
    </lineage>
</organism>
<dbReference type="EMBL" id="CP144747">
    <property type="protein sequence ID" value="WVZ62385.1"/>
    <property type="molecule type" value="Genomic_DNA"/>
</dbReference>
<keyword evidence="2" id="KW-1185">Reference proteome</keyword>
<evidence type="ECO:0000313" key="2">
    <source>
        <dbReference type="Proteomes" id="UP001341281"/>
    </source>
</evidence>
<dbReference type="AlphaFoldDB" id="A0AAQ3SWW2"/>
<dbReference type="Proteomes" id="UP001341281">
    <property type="component" value="Chromosome 03"/>
</dbReference>
<sequence>MCVCSQDLVLPPNADSMCSSRKESDLPDGSRAACAAALLRSVCIHALLGVSRSIVQFLVPTPATMPPIGPVSTSRESPLLHDDATSVVARVLGEEWLLPKLQVI</sequence>